<dbReference type="InterPro" id="IPR017907">
    <property type="entry name" value="Znf_RING_CS"/>
</dbReference>
<evidence type="ECO:0000313" key="9">
    <source>
        <dbReference type="EnsemblMetazoa" id="CLYHEMP001963.1"/>
    </source>
</evidence>
<keyword evidence="2 4" id="KW-0863">Zinc-finger</keyword>
<feature type="zinc finger region" description="TRAF-type" evidence="4">
    <location>
        <begin position="256"/>
        <end position="307"/>
    </location>
</feature>
<keyword evidence="1 4" id="KW-0479">Metal-binding</keyword>
<evidence type="ECO:0000256" key="4">
    <source>
        <dbReference type="PROSITE-ProRule" id="PRU00207"/>
    </source>
</evidence>
<dbReference type="RefSeq" id="XP_066936267.1">
    <property type="nucleotide sequence ID" value="XM_067080166.1"/>
</dbReference>
<dbReference type="SUPFAM" id="SSF57850">
    <property type="entry name" value="RING/U-box"/>
    <property type="match status" value="1"/>
</dbReference>
<evidence type="ECO:0000256" key="6">
    <source>
        <dbReference type="SAM" id="MobiDB-lite"/>
    </source>
</evidence>
<feature type="compositionally biased region" description="Polar residues" evidence="6">
    <location>
        <begin position="492"/>
        <end position="508"/>
    </location>
</feature>
<dbReference type="EnsemblMetazoa" id="CLYHEMT001963.1">
    <property type="protein sequence ID" value="CLYHEMP001963.1"/>
    <property type="gene ID" value="CLYHEMG001963"/>
</dbReference>
<dbReference type="GO" id="GO:0008270">
    <property type="term" value="F:zinc ion binding"/>
    <property type="evidence" value="ECO:0007669"/>
    <property type="project" value="UniProtKB-KW"/>
</dbReference>
<feature type="domain" description="TRAF-type" evidence="8">
    <location>
        <begin position="202"/>
        <end position="245"/>
    </location>
</feature>
<dbReference type="InterPro" id="IPR018957">
    <property type="entry name" value="Znf_C3HC4_RING-type"/>
</dbReference>
<evidence type="ECO:0000259" key="7">
    <source>
        <dbReference type="PROSITE" id="PS50089"/>
    </source>
</evidence>
<dbReference type="AlphaFoldDB" id="A0A7M5TU77"/>
<keyword evidence="3 4" id="KW-0862">Zinc</keyword>
<dbReference type="Pfam" id="PF02176">
    <property type="entry name" value="zf-TRAF"/>
    <property type="match status" value="1"/>
</dbReference>
<dbReference type="PANTHER" id="PTHR10131">
    <property type="entry name" value="TNF RECEPTOR ASSOCIATED FACTOR"/>
    <property type="match status" value="1"/>
</dbReference>
<feature type="region of interest" description="Disordered" evidence="6">
    <location>
        <begin position="1"/>
        <end position="20"/>
    </location>
</feature>
<proteinExistence type="predicted"/>
<evidence type="ECO:0000256" key="3">
    <source>
        <dbReference type="ARBA" id="ARBA00022833"/>
    </source>
</evidence>
<evidence type="ECO:0000313" key="10">
    <source>
        <dbReference type="Proteomes" id="UP000594262"/>
    </source>
</evidence>
<dbReference type="InterPro" id="IPR001841">
    <property type="entry name" value="Znf_RING"/>
</dbReference>
<dbReference type="Proteomes" id="UP000594262">
    <property type="component" value="Unplaced"/>
</dbReference>
<evidence type="ECO:0000256" key="5">
    <source>
        <dbReference type="SAM" id="Coils"/>
    </source>
</evidence>
<dbReference type="PROSITE" id="PS50089">
    <property type="entry name" value="ZF_RING_2"/>
    <property type="match status" value="1"/>
</dbReference>
<dbReference type="Gene3D" id="3.30.40.10">
    <property type="entry name" value="Zinc/RING finger domain, C3HC4 (zinc finger)"/>
    <property type="match status" value="3"/>
</dbReference>
<accession>A0A7M5TU77</accession>
<dbReference type="OrthoDB" id="5574452at2759"/>
<sequence>MEKTPPPFNTGLDEAQQNINTISSEEQPTDCCQDNETVQNQIDNREESGDRINISERCTLCLNQIESESSITQKQSLKCLKCLKIIESVPSGFPFEMTASYTVKEYECPICLVLIRDATELPCKHLMCRECLIHYENGVMGKSADESQPKFICSICQAEYRMEEKFEVKSTDRIIQTSLPVYCKQATKGCQWTGCIKDYQDHTKYCDYLLVPCPNEGCVEEIMRLNLITHKNNCQFRNVACPFCKQMICFNELWRHHGVCPRFKIPCPNKGCMAFVKRSKVPKHCQEECEFQLVQCQYSDLGCSLKVLKKDIHIHMKEEKFKHELLLLSTVKEMKLNEQVYQNKIENLEKMIVVKDEKLNKTQNKLMEVQLQLSQTVSKLTNIDMEVENLKSFANISSMMHSVLSHPMSQMKISHGETLFQRNYWRSENVQKWRCLMDQISIHPPKKSHQESEPEMSNEKLEVCIKNSELEARNINEDTEQVEEKVTKRQENAPSEKQANKDNTTPTKPSKECNYLKTLYQALEQYSKTIHCPTYSERLWQLYFNTESGHVSVDGEFMKISCPFHAKTIKLKTFYDLQQYNQEIHQSKHKWCQNSYYLAWRLNQDGGLEVNLFLTHEKYVWLLHREEEHRRIPLTEDGTEQLINSGYIIIDSIILATEWCSNILQTYQSNSPNKEQGNLDKTTGKIVQLQNIFHGVETSSMF</sequence>
<dbReference type="SMART" id="SM00184">
    <property type="entry name" value="RING"/>
    <property type="match status" value="1"/>
</dbReference>
<name>A0A7M5TU77_9CNID</name>
<dbReference type="Pfam" id="PF00097">
    <property type="entry name" value="zf-C3HC4"/>
    <property type="match status" value="1"/>
</dbReference>
<feature type="coiled-coil region" evidence="5">
    <location>
        <begin position="331"/>
        <end position="365"/>
    </location>
</feature>
<evidence type="ECO:0000256" key="1">
    <source>
        <dbReference type="ARBA" id="ARBA00022723"/>
    </source>
</evidence>
<dbReference type="PANTHER" id="PTHR10131:SF94">
    <property type="entry name" value="TNF RECEPTOR-ASSOCIATED FACTOR 4"/>
    <property type="match status" value="1"/>
</dbReference>
<dbReference type="InterPro" id="IPR001293">
    <property type="entry name" value="Znf_TRAF"/>
</dbReference>
<dbReference type="PROSITE" id="PS00518">
    <property type="entry name" value="ZF_RING_1"/>
    <property type="match status" value="1"/>
</dbReference>
<protein>
    <submittedName>
        <fullName evidence="9">Uncharacterized protein</fullName>
    </submittedName>
</protein>
<feature type="compositionally biased region" description="Basic and acidic residues" evidence="6">
    <location>
        <begin position="474"/>
        <end position="491"/>
    </location>
</feature>
<dbReference type="GeneID" id="136824009"/>
<dbReference type="InterPro" id="IPR013083">
    <property type="entry name" value="Znf_RING/FYVE/PHD"/>
</dbReference>
<dbReference type="PROSITE" id="PS50145">
    <property type="entry name" value="ZF_TRAF"/>
    <property type="match status" value="2"/>
</dbReference>
<feature type="region of interest" description="Disordered" evidence="6">
    <location>
        <begin position="474"/>
        <end position="510"/>
    </location>
</feature>
<feature type="domain" description="RING-type" evidence="7">
    <location>
        <begin position="108"/>
        <end position="157"/>
    </location>
</feature>
<keyword evidence="10" id="KW-1185">Reference proteome</keyword>
<feature type="zinc finger region" description="TRAF-type" evidence="4">
    <location>
        <begin position="202"/>
        <end position="245"/>
    </location>
</feature>
<evidence type="ECO:0000256" key="2">
    <source>
        <dbReference type="ARBA" id="ARBA00022771"/>
    </source>
</evidence>
<evidence type="ECO:0000259" key="8">
    <source>
        <dbReference type="PROSITE" id="PS50145"/>
    </source>
</evidence>
<organism evidence="9 10">
    <name type="scientific">Clytia hemisphaerica</name>
    <dbReference type="NCBI Taxonomy" id="252671"/>
    <lineage>
        <taxon>Eukaryota</taxon>
        <taxon>Metazoa</taxon>
        <taxon>Cnidaria</taxon>
        <taxon>Hydrozoa</taxon>
        <taxon>Hydroidolina</taxon>
        <taxon>Leptothecata</taxon>
        <taxon>Obeliida</taxon>
        <taxon>Clytiidae</taxon>
        <taxon>Clytia</taxon>
    </lineage>
</organism>
<dbReference type="SUPFAM" id="SSF49599">
    <property type="entry name" value="TRAF domain-like"/>
    <property type="match status" value="2"/>
</dbReference>
<keyword evidence="5" id="KW-0175">Coiled coil</keyword>
<reference evidence="9" key="1">
    <citation type="submission" date="2021-01" db="UniProtKB">
        <authorList>
            <consortium name="EnsemblMetazoa"/>
        </authorList>
    </citation>
    <scope>IDENTIFICATION</scope>
</reference>
<feature type="domain" description="TRAF-type" evidence="8">
    <location>
        <begin position="256"/>
        <end position="307"/>
    </location>
</feature>